<accession>A0A7W6GM78</accession>
<dbReference type="PANTHER" id="PTHR44591:SF3">
    <property type="entry name" value="RESPONSE REGULATORY DOMAIN-CONTAINING PROTEIN"/>
    <property type="match status" value="1"/>
</dbReference>
<keyword evidence="4 8" id="KW-0238">DNA-binding</keyword>
<feature type="modified residue" description="4-aspartylphosphate" evidence="6">
    <location>
        <position position="54"/>
    </location>
</feature>
<evidence type="ECO:0000256" key="1">
    <source>
        <dbReference type="ARBA" id="ARBA00022553"/>
    </source>
</evidence>
<dbReference type="Proteomes" id="UP000574761">
    <property type="component" value="Unassembled WGS sequence"/>
</dbReference>
<keyword evidence="3" id="KW-0805">Transcription regulation</keyword>
<feature type="domain" description="Response regulatory" evidence="7">
    <location>
        <begin position="5"/>
        <end position="121"/>
    </location>
</feature>
<dbReference type="RefSeq" id="WP_183808313.1">
    <property type="nucleotide sequence ID" value="NZ_JACIEE010000016.1"/>
</dbReference>
<dbReference type="CDD" id="cd17574">
    <property type="entry name" value="REC_OmpR"/>
    <property type="match status" value="1"/>
</dbReference>
<dbReference type="InterPro" id="IPR011006">
    <property type="entry name" value="CheY-like_superfamily"/>
</dbReference>
<dbReference type="PROSITE" id="PS50110">
    <property type="entry name" value="RESPONSE_REGULATORY"/>
    <property type="match status" value="1"/>
</dbReference>
<evidence type="ECO:0000259" key="7">
    <source>
        <dbReference type="PROSITE" id="PS50110"/>
    </source>
</evidence>
<dbReference type="InterPro" id="IPR001789">
    <property type="entry name" value="Sig_transdc_resp-reg_receiver"/>
</dbReference>
<evidence type="ECO:0000256" key="2">
    <source>
        <dbReference type="ARBA" id="ARBA00023012"/>
    </source>
</evidence>
<organism evidence="8 9">
    <name type="scientific">Mycoplana azooxidifex</name>
    <dbReference type="NCBI Taxonomy" id="1636188"/>
    <lineage>
        <taxon>Bacteria</taxon>
        <taxon>Pseudomonadati</taxon>
        <taxon>Pseudomonadota</taxon>
        <taxon>Alphaproteobacteria</taxon>
        <taxon>Hyphomicrobiales</taxon>
        <taxon>Rhizobiaceae</taxon>
        <taxon>Mycoplana</taxon>
    </lineage>
</organism>
<dbReference type="InterPro" id="IPR050595">
    <property type="entry name" value="Bact_response_regulator"/>
</dbReference>
<dbReference type="AlphaFoldDB" id="A0A7W6GM78"/>
<dbReference type="Pfam" id="PF00072">
    <property type="entry name" value="Response_reg"/>
    <property type="match status" value="1"/>
</dbReference>
<proteinExistence type="predicted"/>
<keyword evidence="1 6" id="KW-0597">Phosphoprotein</keyword>
<evidence type="ECO:0000256" key="6">
    <source>
        <dbReference type="PROSITE-ProRule" id="PRU00169"/>
    </source>
</evidence>
<keyword evidence="2" id="KW-0902">Two-component regulatory system</keyword>
<name>A0A7W6GM78_9HYPH</name>
<evidence type="ECO:0000313" key="9">
    <source>
        <dbReference type="Proteomes" id="UP000574761"/>
    </source>
</evidence>
<sequence length="123" mass="13440">MFKTRVLIVEDEPNIMESLSFILQRADFDIDTAPDGVEALRQLRRHTYSALILDLMLPGISGLDVLRSVRSDKALEALPVIVLSAKGQAADRKAAETTGATAFITKPFSNAEVIDRVRELTGG</sequence>
<dbReference type="EMBL" id="JACIEE010000016">
    <property type="protein sequence ID" value="MBB3980162.1"/>
    <property type="molecule type" value="Genomic_DNA"/>
</dbReference>
<dbReference type="PANTHER" id="PTHR44591">
    <property type="entry name" value="STRESS RESPONSE REGULATOR PROTEIN 1"/>
    <property type="match status" value="1"/>
</dbReference>
<dbReference type="SUPFAM" id="SSF52172">
    <property type="entry name" value="CheY-like"/>
    <property type="match status" value="1"/>
</dbReference>
<reference evidence="8 9" key="1">
    <citation type="submission" date="2020-08" db="EMBL/GenBank/DDBJ databases">
        <title>Genomic Encyclopedia of Type Strains, Phase IV (KMG-IV): sequencing the most valuable type-strain genomes for metagenomic binning, comparative biology and taxonomic classification.</title>
        <authorList>
            <person name="Goeker M."/>
        </authorList>
    </citation>
    <scope>NUCLEOTIDE SEQUENCE [LARGE SCALE GENOMIC DNA]</scope>
    <source>
        <strain evidence="8 9">DSM 100211</strain>
    </source>
</reference>
<dbReference type="SMART" id="SM00448">
    <property type="entry name" value="REC"/>
    <property type="match status" value="1"/>
</dbReference>
<dbReference type="Gene3D" id="3.40.50.2300">
    <property type="match status" value="1"/>
</dbReference>
<dbReference type="GO" id="GO:0000160">
    <property type="term" value="P:phosphorelay signal transduction system"/>
    <property type="evidence" value="ECO:0007669"/>
    <property type="project" value="UniProtKB-KW"/>
</dbReference>
<protein>
    <submittedName>
        <fullName evidence="8">DNA-binding response OmpR family regulator</fullName>
    </submittedName>
</protein>
<comment type="caution">
    <text evidence="8">The sequence shown here is derived from an EMBL/GenBank/DDBJ whole genome shotgun (WGS) entry which is preliminary data.</text>
</comment>
<evidence type="ECO:0000256" key="3">
    <source>
        <dbReference type="ARBA" id="ARBA00023015"/>
    </source>
</evidence>
<keyword evidence="5" id="KW-0804">Transcription</keyword>
<dbReference type="FunFam" id="3.40.50.2300:FF:000001">
    <property type="entry name" value="DNA-binding response regulator PhoB"/>
    <property type="match status" value="1"/>
</dbReference>
<keyword evidence="9" id="KW-1185">Reference proteome</keyword>
<evidence type="ECO:0000256" key="5">
    <source>
        <dbReference type="ARBA" id="ARBA00023163"/>
    </source>
</evidence>
<evidence type="ECO:0000313" key="8">
    <source>
        <dbReference type="EMBL" id="MBB3980162.1"/>
    </source>
</evidence>
<dbReference type="GO" id="GO:0003677">
    <property type="term" value="F:DNA binding"/>
    <property type="evidence" value="ECO:0007669"/>
    <property type="project" value="UniProtKB-KW"/>
</dbReference>
<evidence type="ECO:0000256" key="4">
    <source>
        <dbReference type="ARBA" id="ARBA00023125"/>
    </source>
</evidence>
<gene>
    <name evidence="8" type="ORF">GGQ64_005414</name>
</gene>